<gene>
    <name evidence="1" type="ORF">O9570_19585</name>
</gene>
<dbReference type="Proteomes" id="UP001141992">
    <property type="component" value="Unassembled WGS sequence"/>
</dbReference>
<dbReference type="KEGG" id="axx:ERS451415_04914"/>
<accession>A0A0D6IH50</accession>
<protein>
    <recommendedName>
        <fullName evidence="3">DUF2262 domain-containing protein</fullName>
    </recommendedName>
</protein>
<dbReference type="RefSeq" id="WP_006385561.1">
    <property type="nucleotide sequence ID" value="NZ_CABIYZ010000008.1"/>
</dbReference>
<proteinExistence type="predicted"/>
<dbReference type="AlphaFoldDB" id="A0A0D6IH50"/>
<reference evidence="1" key="1">
    <citation type="submission" date="2022-12" db="EMBL/GenBank/DDBJ databases">
        <authorList>
            <person name="Voronina O.L."/>
            <person name="Kunda M.S."/>
            <person name="Ryzhova N."/>
            <person name="Aksenova E.I."/>
        </authorList>
    </citation>
    <scope>NUCLEOTIDE SEQUENCE</scope>
    <source>
        <strain evidence="1">SCCH136:Ach223948</strain>
    </source>
</reference>
<dbReference type="eggNOG" id="ENOG5034A79">
    <property type="taxonomic scope" value="Bacteria"/>
</dbReference>
<name>A0A0D6IH50_ALCXX</name>
<organism evidence="1 2">
    <name type="scientific">Alcaligenes xylosoxydans xylosoxydans</name>
    <name type="common">Achromobacter xylosoxidans</name>
    <dbReference type="NCBI Taxonomy" id="85698"/>
    <lineage>
        <taxon>Bacteria</taxon>
        <taxon>Pseudomonadati</taxon>
        <taxon>Pseudomonadota</taxon>
        <taxon>Betaproteobacteria</taxon>
        <taxon>Burkholderiales</taxon>
        <taxon>Alcaligenaceae</taxon>
        <taxon>Achromobacter</taxon>
    </lineage>
</organism>
<dbReference type="EMBL" id="JAPZVI010000017">
    <property type="protein sequence ID" value="MCZ8403666.1"/>
    <property type="molecule type" value="Genomic_DNA"/>
</dbReference>
<comment type="caution">
    <text evidence="1">The sequence shown here is derived from an EMBL/GenBank/DDBJ whole genome shotgun (WGS) entry which is preliminary data.</text>
</comment>
<evidence type="ECO:0000313" key="2">
    <source>
        <dbReference type="Proteomes" id="UP001141992"/>
    </source>
</evidence>
<dbReference type="GeneID" id="75278750"/>
<evidence type="ECO:0008006" key="3">
    <source>
        <dbReference type="Google" id="ProtNLM"/>
    </source>
</evidence>
<evidence type="ECO:0000313" key="1">
    <source>
        <dbReference type="EMBL" id="MCZ8403666.1"/>
    </source>
</evidence>
<sequence length="144" mass="16035">MARFNFTQDPEEPDLWAAENVPVGEGRPPIHVMVQTDGEEPSGAASKVVKAIIDNLDEQVLAAADFLLDNYSYEHYKKLGIEDDQLLGEETAEAMAGKAVLRALWLFDEDGDGYELWFTLPWDPVHTYDVEFEDGAPVSCSVND</sequence>